<evidence type="ECO:0000313" key="2">
    <source>
        <dbReference type="EMBL" id="KAK4027181.1"/>
    </source>
</evidence>
<dbReference type="EMBL" id="JAOYFB010000038">
    <property type="protein sequence ID" value="KAK4027181.1"/>
    <property type="molecule type" value="Genomic_DNA"/>
</dbReference>
<feature type="region of interest" description="Disordered" evidence="1">
    <location>
        <begin position="67"/>
        <end position="94"/>
    </location>
</feature>
<gene>
    <name evidence="2" type="ORF">OUZ56_016193</name>
</gene>
<organism evidence="2 3">
    <name type="scientific">Daphnia magna</name>
    <dbReference type="NCBI Taxonomy" id="35525"/>
    <lineage>
        <taxon>Eukaryota</taxon>
        <taxon>Metazoa</taxon>
        <taxon>Ecdysozoa</taxon>
        <taxon>Arthropoda</taxon>
        <taxon>Crustacea</taxon>
        <taxon>Branchiopoda</taxon>
        <taxon>Diplostraca</taxon>
        <taxon>Cladocera</taxon>
        <taxon>Anomopoda</taxon>
        <taxon>Daphniidae</taxon>
        <taxon>Daphnia</taxon>
    </lineage>
</organism>
<evidence type="ECO:0000256" key="1">
    <source>
        <dbReference type="SAM" id="MobiDB-lite"/>
    </source>
</evidence>
<reference evidence="2 3" key="1">
    <citation type="journal article" date="2023" name="Nucleic Acids Res.">
        <title>The hologenome of Daphnia magna reveals possible DNA methylation and microbiome-mediated evolution of the host genome.</title>
        <authorList>
            <person name="Chaturvedi A."/>
            <person name="Li X."/>
            <person name="Dhandapani V."/>
            <person name="Marshall H."/>
            <person name="Kissane S."/>
            <person name="Cuenca-Cambronero M."/>
            <person name="Asole G."/>
            <person name="Calvet F."/>
            <person name="Ruiz-Romero M."/>
            <person name="Marangio P."/>
            <person name="Guigo R."/>
            <person name="Rago D."/>
            <person name="Mirbahai L."/>
            <person name="Eastwood N."/>
            <person name="Colbourne J.K."/>
            <person name="Zhou J."/>
            <person name="Mallon E."/>
            <person name="Orsini L."/>
        </authorList>
    </citation>
    <scope>NUCLEOTIDE SEQUENCE [LARGE SCALE GENOMIC DNA]</scope>
    <source>
        <strain evidence="2">LRV0_1</strain>
    </source>
</reference>
<dbReference type="Proteomes" id="UP001234178">
    <property type="component" value="Unassembled WGS sequence"/>
</dbReference>
<protein>
    <submittedName>
        <fullName evidence="2">Uncharacterized protein</fullName>
    </submittedName>
</protein>
<sequence>MESKTCISTLSAEDLRFHLLSTNKLPAGIPEKLLDPSESLSDIDWKTRLISPDGEKKKSWLKRLREVHREEPRRKRPTQDSSPIQKKPRVTKRPHVKKNADYIFNEAECQFKVEWLKSHPPGGDNDTVIIEYSKATFGYRQKEIKQTLTEPGLIMKEYPRFKDFQNGSLFQVEFQKIYLKYWLWLIKNIDIPDCPDECLKAVFVLLKLTPSIVKLRKVNFRLITERLIVFLKDNADLIQLSETRDPHLKQPFICCMGTMETPTNFWIVIDRDIILCEFVTNISNCCG</sequence>
<keyword evidence="3" id="KW-1185">Reference proteome</keyword>
<comment type="caution">
    <text evidence="2">The sequence shown here is derived from an EMBL/GenBank/DDBJ whole genome shotgun (WGS) entry which is preliminary data.</text>
</comment>
<dbReference type="PANTHER" id="PTHR31912:SF36">
    <property type="entry name" value="C2H2-TYPE DOMAIN-CONTAINING PROTEIN"/>
    <property type="match status" value="1"/>
</dbReference>
<accession>A0ABR0APY1</accession>
<name>A0ABR0APY1_9CRUS</name>
<dbReference type="PANTHER" id="PTHR31912">
    <property type="entry name" value="IP13529P"/>
    <property type="match status" value="1"/>
</dbReference>
<proteinExistence type="predicted"/>
<evidence type="ECO:0000313" key="3">
    <source>
        <dbReference type="Proteomes" id="UP001234178"/>
    </source>
</evidence>